<evidence type="ECO:0000313" key="5">
    <source>
        <dbReference type="EMBL" id="RFF28900.1"/>
    </source>
</evidence>
<protein>
    <submittedName>
        <fullName evidence="5">Nitroreductase family protein</fullName>
    </submittedName>
</protein>
<name>A0A3E1K4R1_9GAMM</name>
<proteinExistence type="inferred from homology"/>
<evidence type="ECO:0000313" key="6">
    <source>
        <dbReference type="Proteomes" id="UP000260351"/>
    </source>
</evidence>
<comment type="similarity">
    <text evidence="1">Belongs to the nitroreductase family.</text>
</comment>
<keyword evidence="2" id="KW-0560">Oxidoreductase</keyword>
<organism evidence="5 6">
    <name type="scientific">Wenzhouxiangella sediminis</name>
    <dbReference type="NCBI Taxonomy" id="1792836"/>
    <lineage>
        <taxon>Bacteria</taxon>
        <taxon>Pseudomonadati</taxon>
        <taxon>Pseudomonadota</taxon>
        <taxon>Gammaproteobacteria</taxon>
        <taxon>Chromatiales</taxon>
        <taxon>Wenzhouxiangellaceae</taxon>
        <taxon>Wenzhouxiangella</taxon>
    </lineage>
</organism>
<reference evidence="5 6" key="1">
    <citation type="submission" date="2018-08" db="EMBL/GenBank/DDBJ databases">
        <title>Wenzhouxiangella salilacus sp. nov., a novel bacterium isolated from a saline lake in Xinjiang Province, China.</title>
        <authorList>
            <person name="Han S."/>
        </authorList>
    </citation>
    <scope>NUCLEOTIDE SEQUENCE [LARGE SCALE GENOMIC DNA]</scope>
    <source>
        <strain evidence="5 6">XDB06</strain>
    </source>
</reference>
<dbReference type="CDD" id="cd02062">
    <property type="entry name" value="Nitro_FMN_reductase"/>
    <property type="match status" value="1"/>
</dbReference>
<sequence>MLEFIKGIVESLAQFRAVRRAHYYAVRGTLEIFASNRLLATLYATLAFPTFNREQYAVLRGRRDYYRSLSARSRRSAELRRSIHRIEKGLSMRPLRSRFAEGYIADAVEQYRRCLRSGGESEKGPDKQELRWAQDVLRRYFKTVEVTSVTEQAFRTFKRTEQPDSDGDENAPYPAGNRPACPFGHEDFHQLALRRRSIRWFLQEPVPRSLIDKALTSAGLSPTACNRQPYEFMIYDEPELVKRVASVPFGTKGYAQQIPALAVVVGNLDNYASPRDRHAIYIDSSLATMSFLLGLETLGLSSTVINWPDFEPLELRMQRLLGLESSQRVTMLVGFGYPDPEGLVPYSGKKGLEYFRSFNRCRGKLAR</sequence>
<comment type="caution">
    <text evidence="5">The sequence shown here is derived from an EMBL/GenBank/DDBJ whole genome shotgun (WGS) entry which is preliminary data.</text>
</comment>
<feature type="domain" description="Nitroreductase" evidence="4">
    <location>
        <begin position="194"/>
        <end position="245"/>
    </location>
</feature>
<dbReference type="AlphaFoldDB" id="A0A3E1K4R1"/>
<feature type="domain" description="Nitroreductase" evidence="4">
    <location>
        <begin position="257"/>
        <end position="337"/>
    </location>
</feature>
<dbReference type="EMBL" id="QUZK01000053">
    <property type="protein sequence ID" value="RFF28900.1"/>
    <property type="molecule type" value="Genomic_DNA"/>
</dbReference>
<dbReference type="InterPro" id="IPR029479">
    <property type="entry name" value="Nitroreductase"/>
</dbReference>
<dbReference type="InterPro" id="IPR000415">
    <property type="entry name" value="Nitroreductase-like"/>
</dbReference>
<dbReference type="Proteomes" id="UP000260351">
    <property type="component" value="Unassembled WGS sequence"/>
</dbReference>
<dbReference type="Pfam" id="PF00881">
    <property type="entry name" value="Nitroreductase"/>
    <property type="match status" value="2"/>
</dbReference>
<evidence type="ECO:0000259" key="4">
    <source>
        <dbReference type="Pfam" id="PF00881"/>
    </source>
</evidence>
<dbReference type="GO" id="GO:0016491">
    <property type="term" value="F:oxidoreductase activity"/>
    <property type="evidence" value="ECO:0007669"/>
    <property type="project" value="UniProtKB-KW"/>
</dbReference>
<feature type="region of interest" description="Disordered" evidence="3">
    <location>
        <begin position="155"/>
        <end position="175"/>
    </location>
</feature>
<dbReference type="SUPFAM" id="SSF55469">
    <property type="entry name" value="FMN-dependent nitroreductase-like"/>
    <property type="match status" value="1"/>
</dbReference>
<dbReference type="PANTHER" id="PTHR43673:SF10">
    <property type="entry name" value="NADH DEHYDROGENASE_NAD(P)H NITROREDUCTASE XCC3605-RELATED"/>
    <property type="match status" value="1"/>
</dbReference>
<accession>A0A3E1K4R1</accession>
<dbReference type="OrthoDB" id="9802510at2"/>
<keyword evidence="6" id="KW-1185">Reference proteome</keyword>
<evidence type="ECO:0000256" key="1">
    <source>
        <dbReference type="ARBA" id="ARBA00007118"/>
    </source>
</evidence>
<evidence type="ECO:0000256" key="2">
    <source>
        <dbReference type="ARBA" id="ARBA00023002"/>
    </source>
</evidence>
<evidence type="ECO:0000256" key="3">
    <source>
        <dbReference type="SAM" id="MobiDB-lite"/>
    </source>
</evidence>
<gene>
    <name evidence="5" type="ORF">DZC52_15075</name>
</gene>
<dbReference type="PANTHER" id="PTHR43673">
    <property type="entry name" value="NAD(P)H NITROREDUCTASE YDGI-RELATED"/>
    <property type="match status" value="1"/>
</dbReference>
<dbReference type="RefSeq" id="WP_116651987.1">
    <property type="nucleotide sequence ID" value="NZ_QUZK01000053.1"/>
</dbReference>
<dbReference type="Gene3D" id="3.40.109.10">
    <property type="entry name" value="NADH Oxidase"/>
    <property type="match status" value="1"/>
</dbReference>